<dbReference type="EMBL" id="JACJSG010000015">
    <property type="protein sequence ID" value="MBD2501512.1"/>
    <property type="molecule type" value="Genomic_DNA"/>
</dbReference>
<evidence type="ECO:0000259" key="1">
    <source>
        <dbReference type="Pfam" id="PF00535"/>
    </source>
</evidence>
<protein>
    <submittedName>
        <fullName evidence="2">Glycosyltransferase</fullName>
    </submittedName>
</protein>
<dbReference type="InterPro" id="IPR001173">
    <property type="entry name" value="Glyco_trans_2-like"/>
</dbReference>
<accession>A0ABR8D2Z3</accession>
<keyword evidence="3" id="KW-1185">Reference proteome</keyword>
<comment type="caution">
    <text evidence="2">The sequence shown here is derived from an EMBL/GenBank/DDBJ whole genome shotgun (WGS) entry which is preliminary data.</text>
</comment>
<dbReference type="PANTHER" id="PTHR22916:SF3">
    <property type="entry name" value="UDP-GLCNAC:BETAGAL BETA-1,3-N-ACETYLGLUCOSAMINYLTRANSFERASE-LIKE PROTEIN 1"/>
    <property type="match status" value="1"/>
</dbReference>
<dbReference type="Pfam" id="PF00535">
    <property type="entry name" value="Glycos_transf_2"/>
    <property type="match status" value="1"/>
</dbReference>
<organism evidence="2 3">
    <name type="scientific">Anabaena azotica FACHB-119</name>
    <dbReference type="NCBI Taxonomy" id="947527"/>
    <lineage>
        <taxon>Bacteria</taxon>
        <taxon>Bacillati</taxon>
        <taxon>Cyanobacteriota</taxon>
        <taxon>Cyanophyceae</taxon>
        <taxon>Nostocales</taxon>
        <taxon>Nostocaceae</taxon>
        <taxon>Anabaena</taxon>
        <taxon>Anabaena azotica</taxon>
    </lineage>
</organism>
<dbReference type="Gene3D" id="3.90.550.10">
    <property type="entry name" value="Spore Coat Polysaccharide Biosynthesis Protein SpsA, Chain A"/>
    <property type="match status" value="1"/>
</dbReference>
<dbReference type="PANTHER" id="PTHR22916">
    <property type="entry name" value="GLYCOSYLTRANSFERASE"/>
    <property type="match status" value="1"/>
</dbReference>
<dbReference type="Proteomes" id="UP000661112">
    <property type="component" value="Unassembled WGS sequence"/>
</dbReference>
<sequence length="316" mass="35045">MKPLVSILMPCYNAEAWLAETLESVLQQTWDNIEVILVDDGSKDNSLAVAKSFASSKIKIISQENAGQSAAENRALREAQGDFIEYLDADDLLAPDKIEKQIKLLGGRESEFVAAGEWARFYQNISEAQFIAEPVWADMSPVDWLITSWEGGGMMHGAAWLVPRKIAEKAGLWNESLSLINDFDYFSRVLLASKGVKFCWGARTYYRSGLPNNLSSARSRISLESAFRSLELGTNNLLSTENSPRTRHACATAFQRFIYSTYPDAPDLVKQAEAKVQSLGGANLQPEGGVVFHMVANTLGWKSAKRLQKVASKVRR</sequence>
<dbReference type="InterPro" id="IPR029044">
    <property type="entry name" value="Nucleotide-diphossugar_trans"/>
</dbReference>
<dbReference type="SUPFAM" id="SSF53448">
    <property type="entry name" value="Nucleotide-diphospho-sugar transferases"/>
    <property type="match status" value="1"/>
</dbReference>
<proteinExistence type="predicted"/>
<dbReference type="RefSeq" id="WP_190472470.1">
    <property type="nucleotide sequence ID" value="NZ_JACJSG010000015.1"/>
</dbReference>
<evidence type="ECO:0000313" key="2">
    <source>
        <dbReference type="EMBL" id="MBD2501512.1"/>
    </source>
</evidence>
<feature type="domain" description="Glycosyltransferase 2-like" evidence="1">
    <location>
        <begin position="6"/>
        <end position="114"/>
    </location>
</feature>
<reference evidence="2 3" key="1">
    <citation type="journal article" date="2020" name="ISME J.">
        <title>Comparative genomics reveals insights into cyanobacterial evolution and habitat adaptation.</title>
        <authorList>
            <person name="Chen M.Y."/>
            <person name="Teng W.K."/>
            <person name="Zhao L."/>
            <person name="Hu C.X."/>
            <person name="Zhou Y.K."/>
            <person name="Han B.P."/>
            <person name="Song L.R."/>
            <person name="Shu W.S."/>
        </authorList>
    </citation>
    <scope>NUCLEOTIDE SEQUENCE [LARGE SCALE GENOMIC DNA]</scope>
    <source>
        <strain evidence="2 3">FACHB-119</strain>
    </source>
</reference>
<evidence type="ECO:0000313" key="3">
    <source>
        <dbReference type="Proteomes" id="UP000661112"/>
    </source>
</evidence>
<name>A0ABR8D2Z3_9NOST</name>
<gene>
    <name evidence="2" type="ORF">H6G83_13025</name>
</gene>